<dbReference type="EMBL" id="MN184887">
    <property type="protein sequence ID" value="QEQ94828.1"/>
    <property type="molecule type" value="Genomic_DNA"/>
</dbReference>
<proteinExistence type="predicted"/>
<evidence type="ECO:0000313" key="2">
    <source>
        <dbReference type="Proteomes" id="UP000326545"/>
    </source>
</evidence>
<evidence type="ECO:0000313" key="1">
    <source>
        <dbReference type="EMBL" id="QEQ94828.1"/>
    </source>
</evidence>
<accession>A0A5J6DAI9</accession>
<reference evidence="1 2" key="1">
    <citation type="submission" date="2019-07" db="EMBL/GenBank/DDBJ databases">
        <title>Complete genome sequence of bacteriophages infecting Erwinia pyrifoliae.</title>
        <authorList>
            <person name="Kim S.G."/>
            <person name="Park S.C."/>
        </authorList>
    </citation>
    <scope>NUCLEOTIDE SEQUENCE [LARGE SCALE GENOMIC DNA]</scope>
</reference>
<protein>
    <submittedName>
        <fullName evidence="1">Putative metallopeptidase</fullName>
    </submittedName>
</protein>
<keyword evidence="2" id="KW-1185">Reference proteome</keyword>
<name>A0A5J6DAI9_9CAUD</name>
<sequence>MKMFDKQSVSVDMNRRGCSATFTTITQEGEDERTARMNIYGLLVGRRVMKVIKNGIEIIDENDVEDPLHPTQAEAAVISMTHDLEGFDEKLYWIASGLAILYNNDASDDYATDWLIRQIEELTHID</sequence>
<dbReference type="Proteomes" id="UP000326545">
    <property type="component" value="Segment"/>
</dbReference>
<organism evidence="1 2">
    <name type="scientific">Erwinia phage pEp_SNUABM_01</name>
    <dbReference type="NCBI Taxonomy" id="2601643"/>
    <lineage>
        <taxon>Viruses</taxon>
        <taxon>Duplodnaviria</taxon>
        <taxon>Heunggongvirae</taxon>
        <taxon>Uroviricota</taxon>
        <taxon>Caudoviricetes</taxon>
        <taxon>Vequintavirinae</taxon>
        <taxon>Henunavirus</taxon>
        <taxon>Henunavirus SNUABM01</taxon>
    </lineage>
</organism>
<gene>
    <name evidence="1" type="ORF">pEpSNUABM01_002</name>
</gene>